<keyword evidence="2" id="KW-0677">Repeat</keyword>
<evidence type="ECO:0000256" key="1">
    <source>
        <dbReference type="ARBA" id="ARBA00022441"/>
    </source>
</evidence>
<keyword evidence="4" id="KW-1133">Transmembrane helix</keyword>
<proteinExistence type="predicted"/>
<keyword evidence="4" id="KW-0812">Transmembrane</keyword>
<dbReference type="SUPFAM" id="SSF52047">
    <property type="entry name" value="RNI-like"/>
    <property type="match status" value="1"/>
</dbReference>
<dbReference type="PANTHER" id="PTHR46093:SF18">
    <property type="entry name" value="FIBRONECTIN TYPE-III DOMAIN-CONTAINING PROTEIN"/>
    <property type="match status" value="1"/>
</dbReference>
<name>A0A9P6J4P2_9FUNG</name>
<dbReference type="InterPro" id="IPR032675">
    <property type="entry name" value="LRR_dom_sf"/>
</dbReference>
<organism evidence="5 6">
    <name type="scientific">Modicella reniformis</name>
    <dbReference type="NCBI Taxonomy" id="1440133"/>
    <lineage>
        <taxon>Eukaryota</taxon>
        <taxon>Fungi</taxon>
        <taxon>Fungi incertae sedis</taxon>
        <taxon>Mucoromycota</taxon>
        <taxon>Mortierellomycotina</taxon>
        <taxon>Mortierellomycetes</taxon>
        <taxon>Mortierellales</taxon>
        <taxon>Mortierellaceae</taxon>
        <taxon>Modicella</taxon>
    </lineage>
</organism>
<keyword evidence="4" id="KW-0472">Membrane</keyword>
<feature type="compositionally biased region" description="Low complexity" evidence="3">
    <location>
        <begin position="1057"/>
        <end position="1077"/>
    </location>
</feature>
<feature type="region of interest" description="Disordered" evidence="3">
    <location>
        <begin position="1051"/>
        <end position="1083"/>
    </location>
</feature>
<gene>
    <name evidence="5" type="ORF">BGZ65_009928</name>
</gene>
<keyword evidence="6" id="KW-1185">Reference proteome</keyword>
<dbReference type="InterPro" id="IPR011043">
    <property type="entry name" value="Gal_Oxase/kelch_b-propeller"/>
</dbReference>
<sequence>MSLTDTHAPLLDEDLTLALTLQLSGLDEEQLLYDEPIDQAETYDDSLYDYDDYDDHDDDRNGYDDIRVVPVSKPQKKLANRTTKGGNKRINPPSKPLPFTKIVQPIVDCPTKPLTFPLEVLGLVCSHLSQATLRHCVSLVCKDWNTVSDQYISRMGAWTPLTEDYERYLLAHIRRLDTLECWFKMDPYVPHQGSALITLSESQAAWSRFREAILAPLDQAQAQAASRLQQQKEGGDHELKRMCLLHNIEHLSLRGYNMDYKETILSIQPQFRFLKTLKLEIKSGVLDLPLFDLLDSSPKLTELTIRVPNYELVNILSGDPEDLIPEPPKVIIDPDTAHFPVKPKVIPPFKEFLDRYRLRIFDVDRVMIRQHVIARILTTCRELRTIKVTDIHDQKHFIGLGYRFIQIDEKRLMEHAKKSCPHLEWFTLYKRNSTDTDMPHLEWMASYFPNTKFLYLNCSGYQWNLPYSAAALALVPQITVLEVAPAISTTFFSENLDRILCKMPNLLHLNAFKVQVTTFLYRPPEPDQSGMDQGYYIKNNRDRKHREREEKREQRKKALLRFQRSSNGASSASSEAPSTTANSSGIWACRNLRTLSMRFSTDLLAWSEYVERNRLFRNLTDLKIGCCFLQVGQRIDYPHVAKQHHKTLEGSKPGFQLKKAELELVEPKRYTNDLWSLRGLRSLESLYIETTNLNGVLQASDFEFLRKQSSETVVCIISYDDNMEGEGESMVGGVHCDSKYSRESGNPKKAETIWPLLQAFHIRFIEGRALYVGGGKEFGTIFTTAQVFEIDLSVSWNTSSPVYHELKPSFAMRKLPSTISSDEKQWVVVYSDSIFTYTFDTEKWDVTFNNLAQFSPTTAITDSESGLVYFPGASEGRMLRANLTGITYDTVGMPPQLNDTLQFSTAWSKSARKFFYFGGKSSQVEVQGFNAFSYSTADGWTDLFNVMKGSVPPAREAACLAPAYGGSKMVLFGGASVEGGNVLADIYVLNVANMTWTKGPNVVAKDSRVDGACAVSNDYFIAWGGHGENSGANTTLVYNLKTNKWTKTYIGIPAPPRTTQTTPPASSSTSSPESSLTDGPEDSQDNISRLMVILISALGVIAVALIIGIVYLQRARRRYAQNNIRRASLKPETPIVPSKSNNDLLSGAQASSEYLDRLSSQPQAMIDSTENHRSPHNPGPNLWPQGQLPDGTFQSSQSIQYPIPYPSRIHGHGGAPQDGHFAEDWAPRNPHEAAVEGLNMSYDDGFSDSYYNSASVTEPYVDLDLDAYRENCKDSYKDTDVILLDRIRHPTHSS</sequence>
<dbReference type="OrthoDB" id="2397486at2759"/>
<feature type="region of interest" description="Disordered" evidence="3">
    <location>
        <begin position="525"/>
        <end position="555"/>
    </location>
</feature>
<dbReference type="Proteomes" id="UP000749646">
    <property type="component" value="Unassembled WGS sequence"/>
</dbReference>
<evidence type="ECO:0008006" key="7">
    <source>
        <dbReference type="Google" id="ProtNLM"/>
    </source>
</evidence>
<feature type="transmembrane region" description="Helical" evidence="4">
    <location>
        <begin position="1090"/>
        <end position="1112"/>
    </location>
</feature>
<evidence type="ECO:0000256" key="3">
    <source>
        <dbReference type="SAM" id="MobiDB-lite"/>
    </source>
</evidence>
<evidence type="ECO:0000256" key="4">
    <source>
        <dbReference type="SAM" id="Phobius"/>
    </source>
</evidence>
<reference evidence="5" key="1">
    <citation type="journal article" date="2020" name="Fungal Divers.">
        <title>Resolving the Mortierellaceae phylogeny through synthesis of multi-gene phylogenetics and phylogenomics.</title>
        <authorList>
            <person name="Vandepol N."/>
            <person name="Liber J."/>
            <person name="Desiro A."/>
            <person name="Na H."/>
            <person name="Kennedy M."/>
            <person name="Barry K."/>
            <person name="Grigoriev I.V."/>
            <person name="Miller A.N."/>
            <person name="O'Donnell K."/>
            <person name="Stajich J.E."/>
            <person name="Bonito G."/>
        </authorList>
    </citation>
    <scope>NUCLEOTIDE SEQUENCE</scope>
    <source>
        <strain evidence="5">MES-2147</strain>
    </source>
</reference>
<dbReference type="InterPro" id="IPR015915">
    <property type="entry name" value="Kelch-typ_b-propeller"/>
</dbReference>
<dbReference type="EMBL" id="JAAAHW010006396">
    <property type="protein sequence ID" value="KAF9961982.1"/>
    <property type="molecule type" value="Genomic_DNA"/>
</dbReference>
<comment type="caution">
    <text evidence="5">The sequence shown here is derived from an EMBL/GenBank/DDBJ whole genome shotgun (WGS) entry which is preliminary data.</text>
</comment>
<evidence type="ECO:0000313" key="6">
    <source>
        <dbReference type="Proteomes" id="UP000749646"/>
    </source>
</evidence>
<accession>A0A9P6J4P2</accession>
<feature type="region of interest" description="Disordered" evidence="3">
    <location>
        <begin position="1167"/>
        <end position="1204"/>
    </location>
</feature>
<dbReference type="Gene3D" id="3.80.10.10">
    <property type="entry name" value="Ribonuclease Inhibitor"/>
    <property type="match status" value="1"/>
</dbReference>
<dbReference type="PANTHER" id="PTHR46093">
    <property type="entry name" value="ACYL-COA-BINDING DOMAIN-CONTAINING PROTEIN 5"/>
    <property type="match status" value="1"/>
</dbReference>
<evidence type="ECO:0000256" key="2">
    <source>
        <dbReference type="ARBA" id="ARBA00022737"/>
    </source>
</evidence>
<dbReference type="CDD" id="cd09917">
    <property type="entry name" value="F-box_SF"/>
    <property type="match status" value="1"/>
</dbReference>
<protein>
    <recommendedName>
        <fullName evidence="7">F-box domain-containing protein</fullName>
    </recommendedName>
</protein>
<evidence type="ECO:0000313" key="5">
    <source>
        <dbReference type="EMBL" id="KAF9961982.1"/>
    </source>
</evidence>
<dbReference type="Gene3D" id="2.120.10.80">
    <property type="entry name" value="Kelch-type beta propeller"/>
    <property type="match status" value="1"/>
</dbReference>
<keyword evidence="1" id="KW-0880">Kelch repeat</keyword>
<dbReference type="SUPFAM" id="SSF50965">
    <property type="entry name" value="Galactose oxidase, central domain"/>
    <property type="match status" value="1"/>
</dbReference>
<dbReference type="Pfam" id="PF24681">
    <property type="entry name" value="Kelch_KLHDC2_KLHL20_DRC7"/>
    <property type="match status" value="1"/>
</dbReference>